<evidence type="ECO:0000313" key="2">
    <source>
        <dbReference type="Proteomes" id="UP001140502"/>
    </source>
</evidence>
<gene>
    <name evidence="1" type="ORF">N0V84_009498</name>
</gene>
<organism evidence="1 2">
    <name type="scientific">Fusarium piperis</name>
    <dbReference type="NCBI Taxonomy" id="1435070"/>
    <lineage>
        <taxon>Eukaryota</taxon>
        <taxon>Fungi</taxon>
        <taxon>Dikarya</taxon>
        <taxon>Ascomycota</taxon>
        <taxon>Pezizomycotina</taxon>
        <taxon>Sordariomycetes</taxon>
        <taxon>Hypocreomycetidae</taxon>
        <taxon>Hypocreales</taxon>
        <taxon>Nectriaceae</taxon>
        <taxon>Fusarium</taxon>
        <taxon>Fusarium solani species complex</taxon>
    </lineage>
</organism>
<protein>
    <submittedName>
        <fullName evidence="1">Uncharacterized protein</fullName>
    </submittedName>
</protein>
<reference evidence="1" key="1">
    <citation type="submission" date="2022-10" db="EMBL/GenBank/DDBJ databases">
        <title>Tapping the CABI collections for fungal endophytes: first genome assemblies for Collariella, Neodidymelliopsis, Ascochyta clinopodiicola, Didymella pomorum, Didymosphaeria variabile, Neocosmospora piperis and Neocucurbitaria cava.</title>
        <authorList>
            <person name="Hill R."/>
        </authorList>
    </citation>
    <scope>NUCLEOTIDE SEQUENCE</scope>
    <source>
        <strain evidence="1">IMI 366586</strain>
    </source>
</reference>
<comment type="caution">
    <text evidence="1">The sequence shown here is derived from an EMBL/GenBank/DDBJ whole genome shotgun (WGS) entry which is preliminary data.</text>
</comment>
<dbReference type="AlphaFoldDB" id="A0A9W8W675"/>
<name>A0A9W8W675_9HYPO</name>
<keyword evidence="2" id="KW-1185">Reference proteome</keyword>
<proteinExistence type="predicted"/>
<accession>A0A9W8W675</accession>
<dbReference type="EMBL" id="JAPEUR010000263">
    <property type="protein sequence ID" value="KAJ4313270.1"/>
    <property type="molecule type" value="Genomic_DNA"/>
</dbReference>
<sequence length="215" mass="25231">MPLRSLHPSSDDQGIRPILRRGFEALVNLEEVVSVRDDLYLDATLASNMEEHVWTTYWPKLRRISLYNPDVDEALWASMAQLRDLELVIFSRAGPSYYQTPEWNIKQHWFEYLPDNQRKSQRLSVVFLGCAGENPDLRMFAASWKRLDPKNRLKIRNFTVQAPLVEAYNGDAWTWPHPPADLCQHWMTEKALDGTLWDDVQNKHEVWLRDPGTLR</sequence>
<dbReference type="OrthoDB" id="6365676at2759"/>
<evidence type="ECO:0000313" key="1">
    <source>
        <dbReference type="EMBL" id="KAJ4313270.1"/>
    </source>
</evidence>
<dbReference type="Proteomes" id="UP001140502">
    <property type="component" value="Unassembled WGS sequence"/>
</dbReference>